<evidence type="ECO:0000313" key="3">
    <source>
        <dbReference type="EMBL" id="GLF98250.1"/>
    </source>
</evidence>
<protein>
    <submittedName>
        <fullName evidence="3">Uncharacterized protein</fullName>
    </submittedName>
</protein>
<evidence type="ECO:0000256" key="1">
    <source>
        <dbReference type="SAM" id="MobiDB-lite"/>
    </source>
</evidence>
<organism evidence="3 4">
    <name type="scientific">Streptomyces yaizuensis</name>
    <dbReference type="NCBI Taxonomy" id="2989713"/>
    <lineage>
        <taxon>Bacteria</taxon>
        <taxon>Bacillati</taxon>
        <taxon>Actinomycetota</taxon>
        <taxon>Actinomycetes</taxon>
        <taxon>Kitasatosporales</taxon>
        <taxon>Streptomycetaceae</taxon>
        <taxon>Streptomyces</taxon>
    </lineage>
</organism>
<feature type="signal peptide" evidence="2">
    <location>
        <begin position="1"/>
        <end position="39"/>
    </location>
</feature>
<evidence type="ECO:0000313" key="4">
    <source>
        <dbReference type="Proteomes" id="UP001291653"/>
    </source>
</evidence>
<evidence type="ECO:0000256" key="2">
    <source>
        <dbReference type="SAM" id="SignalP"/>
    </source>
</evidence>
<name>A0ABQ5P6P3_9ACTN</name>
<reference evidence="3 4" key="1">
    <citation type="submission" date="2022-10" db="EMBL/GenBank/DDBJ databases">
        <title>Draft genome sequence of Streptomyces sp. YSPA8.</title>
        <authorList>
            <person name="Moriuchi R."/>
            <person name="Dohra H."/>
            <person name="Yamamura H."/>
            <person name="Kodani S."/>
        </authorList>
    </citation>
    <scope>NUCLEOTIDE SEQUENCE [LARGE SCALE GENOMIC DNA]</scope>
    <source>
        <strain evidence="3 4">YSPA8</strain>
    </source>
</reference>
<comment type="caution">
    <text evidence="3">The sequence shown here is derived from an EMBL/GenBank/DDBJ whole genome shotgun (WGS) entry which is preliminary data.</text>
</comment>
<feature type="chain" id="PRO_5047008222" evidence="2">
    <location>
        <begin position="40"/>
        <end position="122"/>
    </location>
</feature>
<proteinExistence type="predicted"/>
<keyword evidence="4" id="KW-1185">Reference proteome</keyword>
<dbReference type="Proteomes" id="UP001291653">
    <property type="component" value="Unassembled WGS sequence"/>
</dbReference>
<dbReference type="EMBL" id="BSBI01000013">
    <property type="protein sequence ID" value="GLF98250.1"/>
    <property type="molecule type" value="Genomic_DNA"/>
</dbReference>
<feature type="compositionally biased region" description="Basic and acidic residues" evidence="1">
    <location>
        <begin position="47"/>
        <end position="58"/>
    </location>
</feature>
<feature type="region of interest" description="Disordered" evidence="1">
    <location>
        <begin position="35"/>
        <end position="60"/>
    </location>
</feature>
<keyword evidence="2" id="KW-0732">Signal</keyword>
<sequence length="122" mass="13305">MAGEREPAARRGGVYRAGQALVTAAVTLLALGQPSPAAAAGPAACVGRERDSKGRSSVDADEIAWEDETKFDDARRWALKVWSGRDMRIRLPADDSTRIADLQFENLRRTDRPPCLERGVRG</sequence>
<dbReference type="RefSeq" id="WP_323450233.1">
    <property type="nucleotide sequence ID" value="NZ_BSBI01000013.1"/>
</dbReference>
<feature type="compositionally biased region" description="Low complexity" evidence="1">
    <location>
        <begin position="35"/>
        <end position="44"/>
    </location>
</feature>
<accession>A0ABQ5P6P3</accession>
<gene>
    <name evidence="3" type="ORF">SYYSPA8_28155</name>
</gene>